<keyword evidence="3" id="KW-1185">Reference proteome</keyword>
<protein>
    <submittedName>
        <fullName evidence="2">6049_t:CDS:1</fullName>
    </submittedName>
</protein>
<proteinExistence type="predicted"/>
<name>A0ABN7V4J3_GIGMA</name>
<accession>A0ABN7V4J3</accession>
<evidence type="ECO:0000256" key="1">
    <source>
        <dbReference type="SAM" id="Coils"/>
    </source>
</evidence>
<evidence type="ECO:0000313" key="3">
    <source>
        <dbReference type="Proteomes" id="UP000789901"/>
    </source>
</evidence>
<gene>
    <name evidence="2" type="ORF">GMARGA_LOCUS14303</name>
</gene>
<keyword evidence="1" id="KW-0175">Coiled coil</keyword>
<evidence type="ECO:0000313" key="2">
    <source>
        <dbReference type="EMBL" id="CAG8729947.1"/>
    </source>
</evidence>
<dbReference type="Proteomes" id="UP000789901">
    <property type="component" value="Unassembled WGS sequence"/>
</dbReference>
<dbReference type="EMBL" id="CAJVQB010009418">
    <property type="protein sequence ID" value="CAG8729947.1"/>
    <property type="molecule type" value="Genomic_DNA"/>
</dbReference>
<reference evidence="2 3" key="1">
    <citation type="submission" date="2021-06" db="EMBL/GenBank/DDBJ databases">
        <authorList>
            <person name="Kallberg Y."/>
            <person name="Tangrot J."/>
            <person name="Rosling A."/>
        </authorList>
    </citation>
    <scope>NUCLEOTIDE SEQUENCE [LARGE SCALE GENOMIC DNA]</scope>
    <source>
        <strain evidence="2 3">120-4 pot B 10/14</strain>
    </source>
</reference>
<comment type="caution">
    <text evidence="2">The sequence shown here is derived from an EMBL/GenBank/DDBJ whole genome shotgun (WGS) entry which is preliminary data.</text>
</comment>
<organism evidence="2 3">
    <name type="scientific">Gigaspora margarita</name>
    <dbReference type="NCBI Taxonomy" id="4874"/>
    <lineage>
        <taxon>Eukaryota</taxon>
        <taxon>Fungi</taxon>
        <taxon>Fungi incertae sedis</taxon>
        <taxon>Mucoromycota</taxon>
        <taxon>Glomeromycotina</taxon>
        <taxon>Glomeromycetes</taxon>
        <taxon>Diversisporales</taxon>
        <taxon>Gigasporaceae</taxon>
        <taxon>Gigaspora</taxon>
    </lineage>
</organism>
<feature type="coiled-coil region" evidence="1">
    <location>
        <begin position="55"/>
        <end position="82"/>
    </location>
</feature>
<sequence>MVQKLSDKDTLSANSLISLMRYSKGPNEGNIISSYLQHKMYNYFTQSYYKHKSDYHSLQNSNLQLEKNNKTLNQKNQTLIKQTQSLGAQTQYLKIQKSKHISEIRSLVRYSKQLIGQMSLQSTVECMNLDVSELFYNKQIYQAADVPVFGVMFWNKSEQAPVVIVSELKNILRCNAKTVSDSVIENIKMNRLEINKYAL</sequence>